<accession>A0A7S4AXM0</accession>
<proteinExistence type="predicted"/>
<reference evidence="1" key="1">
    <citation type="submission" date="2021-01" db="EMBL/GenBank/DDBJ databases">
        <authorList>
            <person name="Corre E."/>
            <person name="Pelletier E."/>
            <person name="Niang G."/>
            <person name="Scheremetjew M."/>
            <person name="Finn R."/>
            <person name="Kale V."/>
            <person name="Holt S."/>
            <person name="Cochrane G."/>
            <person name="Meng A."/>
            <person name="Brown T."/>
            <person name="Cohen L."/>
        </authorList>
    </citation>
    <scope>NUCLEOTIDE SEQUENCE</scope>
    <source>
        <strain evidence="1">10249 10 AB</strain>
    </source>
</reference>
<dbReference type="AlphaFoldDB" id="A0A7S4AXM0"/>
<evidence type="ECO:0000313" key="1">
    <source>
        <dbReference type="EMBL" id="CAE0730320.1"/>
    </source>
</evidence>
<dbReference type="EMBL" id="HBIX01035323">
    <property type="protein sequence ID" value="CAE0730320.1"/>
    <property type="molecule type" value="Transcribed_RNA"/>
</dbReference>
<organism evidence="1">
    <name type="scientific">Pseudo-nitzschia australis</name>
    <dbReference type="NCBI Taxonomy" id="44445"/>
    <lineage>
        <taxon>Eukaryota</taxon>
        <taxon>Sar</taxon>
        <taxon>Stramenopiles</taxon>
        <taxon>Ochrophyta</taxon>
        <taxon>Bacillariophyta</taxon>
        <taxon>Bacillariophyceae</taxon>
        <taxon>Bacillariophycidae</taxon>
        <taxon>Bacillariales</taxon>
        <taxon>Bacillariaceae</taxon>
        <taxon>Pseudo-nitzschia</taxon>
    </lineage>
</organism>
<protein>
    <submittedName>
        <fullName evidence="1">Uncharacterized protein</fullName>
    </submittedName>
</protein>
<sequence>MELEAGSSSNMHQVSYLEESVGRIVKSSKVRITWEFVSNDGREHKIVLAWSKITGNQQIRMDGTEVWFGRNHGRSVLDHNWTTRDESLKIHVLGTCAPPINENFRCYDLVINGQLFVTLPHCGQDDSTFTPVPPPIRNDNLNSIIQILYPNGYAPLSDKYQLQQQKREQQQREEKLRRKKRCGIDVVLPQRYGQC</sequence>
<gene>
    <name evidence="1" type="ORF">PAUS00366_LOCUS23106</name>
</gene>
<name>A0A7S4AXM0_9STRA</name>